<dbReference type="RefSeq" id="XP_001743266.1">
    <property type="nucleotide sequence ID" value="XM_001743214.1"/>
</dbReference>
<keyword evidence="2" id="KW-1185">Reference proteome</keyword>
<name>A9URS9_MONBE</name>
<organism evidence="1 2">
    <name type="scientific">Monosiga brevicollis</name>
    <name type="common">Choanoflagellate</name>
    <dbReference type="NCBI Taxonomy" id="81824"/>
    <lineage>
        <taxon>Eukaryota</taxon>
        <taxon>Choanoflagellata</taxon>
        <taxon>Craspedida</taxon>
        <taxon>Salpingoecidae</taxon>
        <taxon>Monosiga</taxon>
    </lineage>
</organism>
<proteinExistence type="predicted"/>
<gene>
    <name evidence="1" type="ORF">MONBRDRAFT_22691</name>
</gene>
<evidence type="ECO:0000313" key="1">
    <source>
        <dbReference type="EMBL" id="EDQ91980.1"/>
    </source>
</evidence>
<dbReference type="GeneID" id="5888632"/>
<dbReference type="InParanoid" id="A9URS9"/>
<dbReference type="KEGG" id="mbr:MONBRDRAFT_22691"/>
<dbReference type="AlphaFoldDB" id="A9URS9"/>
<protein>
    <submittedName>
        <fullName evidence="1">Uncharacterized protein</fullName>
    </submittedName>
</protein>
<reference evidence="1 2" key="1">
    <citation type="journal article" date="2008" name="Nature">
        <title>The genome of the choanoflagellate Monosiga brevicollis and the origin of metazoans.</title>
        <authorList>
            <consortium name="JGI Sequencing"/>
            <person name="King N."/>
            <person name="Westbrook M.J."/>
            <person name="Young S.L."/>
            <person name="Kuo A."/>
            <person name="Abedin M."/>
            <person name="Chapman J."/>
            <person name="Fairclough S."/>
            <person name="Hellsten U."/>
            <person name="Isogai Y."/>
            <person name="Letunic I."/>
            <person name="Marr M."/>
            <person name="Pincus D."/>
            <person name="Putnam N."/>
            <person name="Rokas A."/>
            <person name="Wright K.J."/>
            <person name="Zuzow R."/>
            <person name="Dirks W."/>
            <person name="Good M."/>
            <person name="Goodstein D."/>
            <person name="Lemons D."/>
            <person name="Li W."/>
            <person name="Lyons J.B."/>
            <person name="Morris A."/>
            <person name="Nichols S."/>
            <person name="Richter D.J."/>
            <person name="Salamov A."/>
            <person name="Bork P."/>
            <person name="Lim W.A."/>
            <person name="Manning G."/>
            <person name="Miller W.T."/>
            <person name="McGinnis W."/>
            <person name="Shapiro H."/>
            <person name="Tjian R."/>
            <person name="Grigoriev I.V."/>
            <person name="Rokhsar D."/>
        </authorList>
    </citation>
    <scope>NUCLEOTIDE SEQUENCE [LARGE SCALE GENOMIC DNA]</scope>
    <source>
        <strain evidence="2">MX1 / ATCC 50154</strain>
    </source>
</reference>
<evidence type="ECO:0000313" key="2">
    <source>
        <dbReference type="Proteomes" id="UP000001357"/>
    </source>
</evidence>
<dbReference type="Proteomes" id="UP000001357">
    <property type="component" value="Unassembled WGS sequence"/>
</dbReference>
<dbReference type="EMBL" id="CH991544">
    <property type="protein sequence ID" value="EDQ91980.1"/>
    <property type="molecule type" value="Genomic_DNA"/>
</dbReference>
<accession>A9URS9</accession>
<sequence>MLVCIATYILHQALGFGPNLLKRTSDPCSRFLLDQPKLYYRHESLVQLQCLLPDRHHSIWLHNVIRLTSGPVLPPPAELLQLLRDKSGSCSNADSAKVDPNICLIDLCQPDAPGSESAADYRNTLLAADDLTTSIRLPLRHLLHVMGHRDAAATLQSLLDRRRKSLDQEVPTIFLLVADRDAGELVQAAFLLWVCLCAPADSANPDALAWLYEHYTPTQRQDLATHFGVLGFLQGTPDPLKSLAPWLKLLTDDSHLSPSLRILLASPTEADILPQQEAHKIRQLRCLTLERPRHEEVPVCVTTRRYRQGRSDILVQCPWAVRVEGLYLRVPDLHWNEAVTWQVIGCTGTTQQVLGTIRLPNRVTKRTWIFPLRPLEDRCYHELRLRSTDVGDDDVREVGLLASATDAAGQATRPGWHRPWRVMTAESVVGIWLANMQPAASSAADQTQVDAQLWWLLHHEHVAGSSKAMITVRLCGLVGPMHLTVRPARDAAMLEGCRWRVWIGNNEDQAQALHADASLPIEAAGQEPYDCLVTFAAPSECDLVLRALLLEPQQKLSKLPMKLRCSAPPEIPEPFTDVGVCLAAQSIYKLEGGRFSIYNLPSHSSLSGLCLRVRQSLTPMAPVQVSRIRVLAYETVLGADTTAQQLINKSSTLLLDTLIPLLGRRDVLSYRLADVYLAAAVVLEIVEYQGPSAQHNLSLSVF</sequence>